<evidence type="ECO:0000256" key="5">
    <source>
        <dbReference type="ARBA" id="ARBA00023002"/>
    </source>
</evidence>
<dbReference type="HOGENOM" id="CLU_008737_0_0_1"/>
<feature type="compositionally biased region" description="Low complexity" evidence="6">
    <location>
        <begin position="285"/>
        <end position="302"/>
    </location>
</feature>
<gene>
    <name evidence="7" type="ORF">DACRYDRAFT_102705</name>
</gene>
<organism evidence="7 8">
    <name type="scientific">Dacryopinax primogenitus (strain DJM 731)</name>
    <name type="common">Brown rot fungus</name>
    <dbReference type="NCBI Taxonomy" id="1858805"/>
    <lineage>
        <taxon>Eukaryota</taxon>
        <taxon>Fungi</taxon>
        <taxon>Dikarya</taxon>
        <taxon>Basidiomycota</taxon>
        <taxon>Agaricomycotina</taxon>
        <taxon>Dacrymycetes</taxon>
        <taxon>Dacrymycetales</taxon>
        <taxon>Dacrymycetaceae</taxon>
        <taxon>Dacryopinax</taxon>
    </lineage>
</organism>
<dbReference type="GO" id="GO:0016491">
    <property type="term" value="F:oxidoreductase activity"/>
    <property type="evidence" value="ECO:0007669"/>
    <property type="project" value="UniProtKB-KW"/>
</dbReference>
<dbReference type="SUPFAM" id="SSF56176">
    <property type="entry name" value="FAD-binding/transporter-associated domain-like"/>
    <property type="match status" value="2"/>
</dbReference>
<dbReference type="PANTHER" id="PTHR42973">
    <property type="entry name" value="BINDING OXIDOREDUCTASE, PUTATIVE (AFU_ORTHOLOGUE AFUA_1G17690)-RELATED"/>
    <property type="match status" value="1"/>
</dbReference>
<dbReference type="Gene3D" id="3.30.43.10">
    <property type="entry name" value="Uridine Diphospho-n-acetylenolpyruvylglucosamine Reductase, domain 2"/>
    <property type="match status" value="1"/>
</dbReference>
<evidence type="ECO:0000256" key="4">
    <source>
        <dbReference type="ARBA" id="ARBA00022827"/>
    </source>
</evidence>
<name>M5FUU4_DACPD</name>
<dbReference type="InterPro" id="IPR050416">
    <property type="entry name" value="FAD-linked_Oxidoreductase"/>
</dbReference>
<evidence type="ECO:0000256" key="2">
    <source>
        <dbReference type="ARBA" id="ARBA00005466"/>
    </source>
</evidence>
<dbReference type="InterPro" id="IPR016167">
    <property type="entry name" value="FAD-bd_PCMH_sub1"/>
</dbReference>
<dbReference type="OMA" id="HQWDMGI"/>
<protein>
    <recommendedName>
        <fullName evidence="9">FAD-binding PCMH-type domain-containing protein</fullName>
    </recommendedName>
</protein>
<dbReference type="GeneID" id="63682720"/>
<keyword evidence="8" id="KW-1185">Reference proteome</keyword>
<evidence type="ECO:0000256" key="1">
    <source>
        <dbReference type="ARBA" id="ARBA00001974"/>
    </source>
</evidence>
<dbReference type="Proteomes" id="UP000030653">
    <property type="component" value="Unassembled WGS sequence"/>
</dbReference>
<feature type="region of interest" description="Disordered" evidence="6">
    <location>
        <begin position="145"/>
        <end position="195"/>
    </location>
</feature>
<dbReference type="PANTHER" id="PTHR42973:SF39">
    <property type="entry name" value="FAD-BINDING PCMH-TYPE DOMAIN-CONTAINING PROTEIN"/>
    <property type="match status" value="1"/>
</dbReference>
<keyword evidence="5" id="KW-0560">Oxidoreductase</keyword>
<dbReference type="AlphaFoldDB" id="M5FUU4"/>
<dbReference type="STRING" id="1858805.M5FUU4"/>
<comment type="similarity">
    <text evidence="2">Belongs to the oxygen-dependent FAD-linked oxidoreductase family.</text>
</comment>
<dbReference type="InterPro" id="IPR036318">
    <property type="entry name" value="FAD-bd_PCMH-like_sf"/>
</dbReference>
<dbReference type="Gene3D" id="3.40.462.20">
    <property type="match status" value="1"/>
</dbReference>
<dbReference type="OrthoDB" id="9996127at2759"/>
<evidence type="ECO:0000313" key="8">
    <source>
        <dbReference type="Proteomes" id="UP000030653"/>
    </source>
</evidence>
<dbReference type="RefSeq" id="XP_040623944.1">
    <property type="nucleotide sequence ID" value="XM_040767658.1"/>
</dbReference>
<proteinExistence type="inferred from homology"/>
<keyword evidence="3" id="KW-0285">Flavoprotein</keyword>
<evidence type="ECO:0008006" key="9">
    <source>
        <dbReference type="Google" id="ProtNLM"/>
    </source>
</evidence>
<evidence type="ECO:0000256" key="6">
    <source>
        <dbReference type="SAM" id="MobiDB-lite"/>
    </source>
</evidence>
<dbReference type="InterPro" id="IPR016169">
    <property type="entry name" value="FAD-bd_PCMH_sub2"/>
</dbReference>
<feature type="region of interest" description="Disordered" evidence="6">
    <location>
        <begin position="271"/>
        <end position="308"/>
    </location>
</feature>
<sequence length="749" mass="81172">MQIGEMPPEPEGWTMPFPDTYDESYSKPITDEMVLELQGSVKGEVVTRDDPKYHKCVYTFNRGLRSPAQLVVRPVDAEDVSVTILFCKKHGLYPSAKAGGYGTHGWSVAGDVVIDLGGMRDMHFATDRITIREWEKDGKLKGKEVPVAAPLAGYRRDRNDSEGDDDDERRRRPKMAQSTEVPNGSAIPHADGEVPHLNHVTASGQDLISRIPPSALRMGNGFGYVNDSTSIAPLNQGPFRFGSSNTNFDAFSLSQATGPFNPYGMPSGTSWTLFPSDPEPSNGASPFNFGSSPSGPSGSSSSALHIGPSVTPATNSTPYLGLTYPHPHAYILVSPGVPQKHIDNYTASQQLPAITSSGTRVLVPYHAPLAAHPVGSAVLLLAGFGFQSRMRGLSCDSLVEVEMVLADGRIVIVNENENANLWWAIRGCGPAFGIVTRYVIKAYPIPICFAGNLLYKFNTATTPSLISHYRDTIKSSPRSLYANVLLTAGPPGLPGIVVIQICFFGPRSEGQPILDAILSWPGEACLLNEVAEKSFLSQQDSVERVLRSAGGEHYAEGGMEGRSWFLRNAMISGLGDDVISETVRRFAETTDGCTWLFELAGGVLPDLSEGCISQATREAAFTVVAFHKWPSFGGDEDCIKTGEAWIQDVMGPIASGGPLPSFAERCEKLARITATYGEENFTRLCRLKQEYDSTGLFRHTLWPLRKDGRPVMDPSDEGLDRPFEEFPRARQIVSLEASPESGDSATGTA</sequence>
<accession>M5FUU4</accession>
<comment type="cofactor">
    <cofactor evidence="1">
        <name>FAD</name>
        <dbReference type="ChEBI" id="CHEBI:57692"/>
    </cofactor>
</comment>
<reference evidence="7 8" key="1">
    <citation type="journal article" date="2012" name="Science">
        <title>The Paleozoic origin of enzymatic lignin decomposition reconstructed from 31 fungal genomes.</title>
        <authorList>
            <person name="Floudas D."/>
            <person name="Binder M."/>
            <person name="Riley R."/>
            <person name="Barry K."/>
            <person name="Blanchette R.A."/>
            <person name="Henrissat B."/>
            <person name="Martinez A.T."/>
            <person name="Otillar R."/>
            <person name="Spatafora J.W."/>
            <person name="Yadav J.S."/>
            <person name="Aerts A."/>
            <person name="Benoit I."/>
            <person name="Boyd A."/>
            <person name="Carlson A."/>
            <person name="Copeland A."/>
            <person name="Coutinho P.M."/>
            <person name="de Vries R.P."/>
            <person name="Ferreira P."/>
            <person name="Findley K."/>
            <person name="Foster B."/>
            <person name="Gaskell J."/>
            <person name="Glotzer D."/>
            <person name="Gorecki P."/>
            <person name="Heitman J."/>
            <person name="Hesse C."/>
            <person name="Hori C."/>
            <person name="Igarashi K."/>
            <person name="Jurgens J.A."/>
            <person name="Kallen N."/>
            <person name="Kersten P."/>
            <person name="Kohler A."/>
            <person name="Kuees U."/>
            <person name="Kumar T.K.A."/>
            <person name="Kuo A."/>
            <person name="LaButti K."/>
            <person name="Larrondo L.F."/>
            <person name="Lindquist E."/>
            <person name="Ling A."/>
            <person name="Lombard V."/>
            <person name="Lucas S."/>
            <person name="Lundell T."/>
            <person name="Martin R."/>
            <person name="McLaughlin D.J."/>
            <person name="Morgenstern I."/>
            <person name="Morin E."/>
            <person name="Murat C."/>
            <person name="Nagy L.G."/>
            <person name="Nolan M."/>
            <person name="Ohm R.A."/>
            <person name="Patyshakuliyeva A."/>
            <person name="Rokas A."/>
            <person name="Ruiz-Duenas F.J."/>
            <person name="Sabat G."/>
            <person name="Salamov A."/>
            <person name="Samejima M."/>
            <person name="Schmutz J."/>
            <person name="Slot J.C."/>
            <person name="St John F."/>
            <person name="Stenlid J."/>
            <person name="Sun H."/>
            <person name="Sun S."/>
            <person name="Syed K."/>
            <person name="Tsang A."/>
            <person name="Wiebenga A."/>
            <person name="Young D."/>
            <person name="Pisabarro A."/>
            <person name="Eastwood D.C."/>
            <person name="Martin F."/>
            <person name="Cullen D."/>
            <person name="Grigoriev I.V."/>
            <person name="Hibbett D.S."/>
        </authorList>
    </citation>
    <scope>NUCLEOTIDE SEQUENCE [LARGE SCALE GENOMIC DNA]</scope>
    <source>
        <strain evidence="7 8">DJM-731 SS1</strain>
    </source>
</reference>
<dbReference type="EMBL" id="JH795879">
    <property type="protein sequence ID" value="EJT97046.1"/>
    <property type="molecule type" value="Genomic_DNA"/>
</dbReference>
<keyword evidence="4" id="KW-0274">FAD</keyword>
<dbReference type="Gene3D" id="3.30.465.10">
    <property type="match status" value="1"/>
</dbReference>
<dbReference type="GO" id="GO:0050660">
    <property type="term" value="F:flavin adenine dinucleotide binding"/>
    <property type="evidence" value="ECO:0007669"/>
    <property type="project" value="InterPro"/>
</dbReference>
<evidence type="ECO:0000313" key="7">
    <source>
        <dbReference type="EMBL" id="EJT97046.1"/>
    </source>
</evidence>
<evidence type="ECO:0000256" key="3">
    <source>
        <dbReference type="ARBA" id="ARBA00022630"/>
    </source>
</evidence>